<organism evidence="2 3">
    <name type="scientific">Amycolatopsis thermoflava</name>
    <dbReference type="NCBI Taxonomy" id="84480"/>
    <lineage>
        <taxon>Bacteria</taxon>
        <taxon>Bacillati</taxon>
        <taxon>Actinomycetota</taxon>
        <taxon>Actinomycetes</taxon>
        <taxon>Pseudonocardiales</taxon>
        <taxon>Pseudonocardiaceae</taxon>
        <taxon>Amycolatopsis</taxon>
        <taxon>Amycolatopsis methanolica group</taxon>
    </lineage>
</organism>
<dbReference type="SMART" id="SM00347">
    <property type="entry name" value="HTH_MARR"/>
    <property type="match status" value="1"/>
</dbReference>
<name>A0A3N2H4B2_9PSEU</name>
<gene>
    <name evidence="2" type="ORF">EDD35_6156</name>
</gene>
<sequence>MDRNADSIARALATLRRAQSRRALGRLSRERGRTSPVPDAVYELLDIVAAAGRAPTVTEAAAALGIDQPRASRLTAQALEAGLVRRRADQADGRRSLLEPTAEGRRAIEEIQAFRARVVAEVTAGWDRDDRAVLAKLLARFTEDFSALVR</sequence>
<dbReference type="Proteomes" id="UP000274843">
    <property type="component" value="Unassembled WGS sequence"/>
</dbReference>
<dbReference type="GO" id="GO:0003700">
    <property type="term" value="F:DNA-binding transcription factor activity"/>
    <property type="evidence" value="ECO:0007669"/>
    <property type="project" value="InterPro"/>
</dbReference>
<accession>A0A3N2H4B2</accession>
<dbReference type="PRINTS" id="PR00598">
    <property type="entry name" value="HTHMARR"/>
</dbReference>
<proteinExistence type="predicted"/>
<dbReference type="EMBL" id="RKHY01000001">
    <property type="protein sequence ID" value="ROS43736.1"/>
    <property type="molecule type" value="Genomic_DNA"/>
</dbReference>
<feature type="domain" description="HTH marR-type" evidence="1">
    <location>
        <begin position="5"/>
        <end position="143"/>
    </location>
</feature>
<protein>
    <submittedName>
        <fullName evidence="2">DNA-binding MarR family transcriptional regulator</fullName>
    </submittedName>
</protein>
<dbReference type="PANTHER" id="PTHR33164:SF57">
    <property type="entry name" value="MARR-FAMILY TRANSCRIPTIONAL REGULATOR"/>
    <property type="match status" value="1"/>
</dbReference>
<comment type="caution">
    <text evidence="2">The sequence shown here is derived from an EMBL/GenBank/DDBJ whole genome shotgun (WGS) entry which is preliminary data.</text>
</comment>
<dbReference type="InterPro" id="IPR000835">
    <property type="entry name" value="HTH_MarR-typ"/>
</dbReference>
<evidence type="ECO:0000313" key="2">
    <source>
        <dbReference type="EMBL" id="ROS43736.1"/>
    </source>
</evidence>
<dbReference type="InterPro" id="IPR039422">
    <property type="entry name" value="MarR/SlyA-like"/>
</dbReference>
<dbReference type="SUPFAM" id="SSF46785">
    <property type="entry name" value="Winged helix' DNA-binding domain"/>
    <property type="match status" value="1"/>
</dbReference>
<evidence type="ECO:0000313" key="3">
    <source>
        <dbReference type="Proteomes" id="UP000274843"/>
    </source>
</evidence>
<dbReference type="InterPro" id="IPR036390">
    <property type="entry name" value="WH_DNA-bd_sf"/>
</dbReference>
<dbReference type="Gene3D" id="1.10.10.10">
    <property type="entry name" value="Winged helix-like DNA-binding domain superfamily/Winged helix DNA-binding domain"/>
    <property type="match status" value="1"/>
</dbReference>
<dbReference type="GO" id="GO:0003677">
    <property type="term" value="F:DNA binding"/>
    <property type="evidence" value="ECO:0007669"/>
    <property type="project" value="UniProtKB-KW"/>
</dbReference>
<dbReference type="PROSITE" id="PS50995">
    <property type="entry name" value="HTH_MARR_2"/>
    <property type="match status" value="1"/>
</dbReference>
<keyword evidence="2" id="KW-0238">DNA-binding</keyword>
<dbReference type="Pfam" id="PF12802">
    <property type="entry name" value="MarR_2"/>
    <property type="match status" value="1"/>
</dbReference>
<dbReference type="GO" id="GO:0006950">
    <property type="term" value="P:response to stress"/>
    <property type="evidence" value="ECO:0007669"/>
    <property type="project" value="TreeGrafter"/>
</dbReference>
<dbReference type="GeneID" id="301847424"/>
<evidence type="ECO:0000259" key="1">
    <source>
        <dbReference type="PROSITE" id="PS50995"/>
    </source>
</evidence>
<dbReference type="PANTHER" id="PTHR33164">
    <property type="entry name" value="TRANSCRIPTIONAL REGULATOR, MARR FAMILY"/>
    <property type="match status" value="1"/>
</dbReference>
<dbReference type="RefSeq" id="WP_123685895.1">
    <property type="nucleotide sequence ID" value="NZ_RKHY01000001.1"/>
</dbReference>
<dbReference type="AlphaFoldDB" id="A0A3N2H4B2"/>
<keyword evidence="3" id="KW-1185">Reference proteome</keyword>
<dbReference type="InterPro" id="IPR036388">
    <property type="entry name" value="WH-like_DNA-bd_sf"/>
</dbReference>
<reference evidence="2 3" key="1">
    <citation type="submission" date="2018-11" db="EMBL/GenBank/DDBJ databases">
        <title>Sequencing the genomes of 1000 actinobacteria strains.</title>
        <authorList>
            <person name="Klenk H.-P."/>
        </authorList>
    </citation>
    <scope>NUCLEOTIDE SEQUENCE [LARGE SCALE GENOMIC DNA]</scope>
    <source>
        <strain evidence="2 3">DSM 44348</strain>
    </source>
</reference>